<dbReference type="InterPro" id="IPR001128">
    <property type="entry name" value="Cyt_P450"/>
</dbReference>
<dbReference type="PANTHER" id="PTHR24305:SF166">
    <property type="entry name" value="CYTOCHROME P450 12A4, MITOCHONDRIAL-RELATED"/>
    <property type="match status" value="1"/>
</dbReference>
<accession>A0ABQ0M3J8</accession>
<evidence type="ECO:0000256" key="13">
    <source>
        <dbReference type="SAM" id="MobiDB-lite"/>
    </source>
</evidence>
<proteinExistence type="inferred from homology"/>
<keyword evidence="10" id="KW-0408">Iron</keyword>
<protein>
    <recommendedName>
        <fullName evidence="16">Cytochrome P450</fullName>
    </recommendedName>
</protein>
<feature type="region of interest" description="Disordered" evidence="13">
    <location>
        <begin position="64"/>
        <end position="102"/>
    </location>
</feature>
<dbReference type="Gene3D" id="1.10.630.10">
    <property type="entry name" value="Cytochrome P450"/>
    <property type="match status" value="1"/>
</dbReference>
<evidence type="ECO:0000256" key="6">
    <source>
        <dbReference type="ARBA" id="ARBA00022692"/>
    </source>
</evidence>
<dbReference type="PANTHER" id="PTHR24305">
    <property type="entry name" value="CYTOCHROME P450"/>
    <property type="match status" value="1"/>
</dbReference>
<keyword evidence="12" id="KW-0472">Membrane</keyword>
<dbReference type="PRINTS" id="PR00385">
    <property type="entry name" value="P450"/>
</dbReference>
<keyword evidence="6" id="KW-0812">Transmembrane</keyword>
<keyword evidence="8" id="KW-1133">Transmembrane helix</keyword>
<feature type="compositionally biased region" description="Polar residues" evidence="13">
    <location>
        <begin position="87"/>
        <end position="102"/>
    </location>
</feature>
<reference evidence="14" key="1">
    <citation type="submission" date="2014-09" db="EMBL/GenBank/DDBJ databases">
        <title>Genome sequence of the luminous mushroom Mycena chlorophos for searching fungal bioluminescence genes.</title>
        <authorList>
            <person name="Tanaka Y."/>
            <person name="Kasuga D."/>
            <person name="Oba Y."/>
            <person name="Hase S."/>
            <person name="Sato K."/>
            <person name="Oba Y."/>
            <person name="Sakakibara Y."/>
        </authorList>
    </citation>
    <scope>NUCLEOTIDE SEQUENCE</scope>
</reference>
<evidence type="ECO:0000256" key="7">
    <source>
        <dbReference type="ARBA" id="ARBA00022723"/>
    </source>
</evidence>
<dbReference type="PRINTS" id="PR00463">
    <property type="entry name" value="EP450I"/>
</dbReference>
<dbReference type="Pfam" id="PF00067">
    <property type="entry name" value="p450"/>
    <property type="match status" value="1"/>
</dbReference>
<dbReference type="Proteomes" id="UP000815677">
    <property type="component" value="Unassembled WGS sequence"/>
</dbReference>
<comment type="similarity">
    <text evidence="4">Belongs to the cytochrome P450 family.</text>
</comment>
<dbReference type="InterPro" id="IPR050121">
    <property type="entry name" value="Cytochrome_P450_monoxygenase"/>
</dbReference>
<organism evidence="14 15">
    <name type="scientific">Mycena chlorophos</name>
    <name type="common">Agaric fungus</name>
    <name type="synonym">Agaricus chlorophos</name>
    <dbReference type="NCBI Taxonomy" id="658473"/>
    <lineage>
        <taxon>Eukaryota</taxon>
        <taxon>Fungi</taxon>
        <taxon>Dikarya</taxon>
        <taxon>Basidiomycota</taxon>
        <taxon>Agaricomycotina</taxon>
        <taxon>Agaricomycetes</taxon>
        <taxon>Agaricomycetidae</taxon>
        <taxon>Agaricales</taxon>
        <taxon>Marasmiineae</taxon>
        <taxon>Mycenaceae</taxon>
        <taxon>Mycena</taxon>
    </lineage>
</organism>
<evidence type="ECO:0000313" key="14">
    <source>
        <dbReference type="EMBL" id="GAT56756.1"/>
    </source>
</evidence>
<evidence type="ECO:0000256" key="8">
    <source>
        <dbReference type="ARBA" id="ARBA00022989"/>
    </source>
</evidence>
<evidence type="ECO:0000256" key="5">
    <source>
        <dbReference type="ARBA" id="ARBA00022617"/>
    </source>
</evidence>
<evidence type="ECO:0000256" key="2">
    <source>
        <dbReference type="ARBA" id="ARBA00004370"/>
    </source>
</evidence>
<name>A0ABQ0M3J8_MYCCL</name>
<keyword evidence="7" id="KW-0479">Metal-binding</keyword>
<dbReference type="InterPro" id="IPR002401">
    <property type="entry name" value="Cyt_P450_E_grp-I"/>
</dbReference>
<gene>
    <name evidence="14" type="ORF">MCHLO_13374</name>
</gene>
<keyword evidence="11" id="KW-0503">Monooxygenase</keyword>
<evidence type="ECO:0000313" key="15">
    <source>
        <dbReference type="Proteomes" id="UP000815677"/>
    </source>
</evidence>
<evidence type="ECO:0000256" key="1">
    <source>
        <dbReference type="ARBA" id="ARBA00001971"/>
    </source>
</evidence>
<keyword evidence="9" id="KW-0560">Oxidoreductase</keyword>
<evidence type="ECO:0000256" key="3">
    <source>
        <dbReference type="ARBA" id="ARBA00004721"/>
    </source>
</evidence>
<evidence type="ECO:0000256" key="10">
    <source>
        <dbReference type="ARBA" id="ARBA00023004"/>
    </source>
</evidence>
<dbReference type="SUPFAM" id="SSF48264">
    <property type="entry name" value="Cytochrome P450"/>
    <property type="match status" value="1"/>
</dbReference>
<comment type="cofactor">
    <cofactor evidence="1">
        <name>heme</name>
        <dbReference type="ChEBI" id="CHEBI:30413"/>
    </cofactor>
</comment>
<dbReference type="InterPro" id="IPR036396">
    <property type="entry name" value="Cyt_P450_sf"/>
</dbReference>
<evidence type="ECO:0000256" key="9">
    <source>
        <dbReference type="ARBA" id="ARBA00023002"/>
    </source>
</evidence>
<evidence type="ECO:0000256" key="11">
    <source>
        <dbReference type="ARBA" id="ARBA00023033"/>
    </source>
</evidence>
<evidence type="ECO:0000256" key="4">
    <source>
        <dbReference type="ARBA" id="ARBA00010617"/>
    </source>
</evidence>
<comment type="pathway">
    <text evidence="3">Secondary metabolite biosynthesis; terpenoid biosynthesis.</text>
</comment>
<evidence type="ECO:0000256" key="12">
    <source>
        <dbReference type="ARBA" id="ARBA00023136"/>
    </source>
</evidence>
<evidence type="ECO:0008006" key="16">
    <source>
        <dbReference type="Google" id="ProtNLM"/>
    </source>
</evidence>
<comment type="subcellular location">
    <subcellularLocation>
        <location evidence="2">Membrane</location>
    </subcellularLocation>
</comment>
<sequence length="584" mass="64500">MFSSSVTDIVVLVGTVWLLTKLFPRLVASHSATKGTRLRGPPRASLLFGVGHILLQAEELRSQPLSSKIGQPPTAEPSKSLHRLVRSASSSRTQRQPTISMRPSGRFSTNMAFWRGDSQSAKFGHGLLWAEGNDHKRQRKTLTPAFSNAAIRQLTQVFYDAAHKVPRASFMSPKAEMSQLEGYWDASLEKSPEGIVLDVETWMNRIAYVGIPADPSIFFPQHSQSVMLYSSLDSMGIAAFGHDFRALDGEPSAVTDAFESMVMNGRRASIDALNLVVFVLGTQIPFLADAPTPRNLLFKRLRKNLGGIADSLMEESRKAREAEGNGVSAADRSTIVKAERNETELRMNKDEITAQMNGLLLAGYETTSISLTWALIELCRDPELQEKLRAELHAFGPEDPTWDQLAGTALPFLDGVVLETLRLHPALPETTRQAQVDDIVPLSEPVVTATGETVDRITVLKDTVVTVSIRYMNRATALWGEDAFEFKPERWSTLESSSHRAKEIQGHRHLLTFLDGPRTCLGKSFALAEFKAVLSVLVRNYSFEFPGPEGKDTRVKTVLGLIMRPAAEGEDGPIVPLRVKRVEA</sequence>
<keyword evidence="5" id="KW-0349">Heme</keyword>
<dbReference type="EMBL" id="DF849337">
    <property type="protein sequence ID" value="GAT56756.1"/>
    <property type="molecule type" value="Genomic_DNA"/>
</dbReference>
<keyword evidence="15" id="KW-1185">Reference proteome</keyword>